<dbReference type="RefSeq" id="WP_037047021.1">
    <property type="nucleotide sequence ID" value="NZ_BAAAUZ010000007.1"/>
</dbReference>
<evidence type="ECO:0000313" key="3">
    <source>
        <dbReference type="Proteomes" id="UP001143463"/>
    </source>
</evidence>
<protein>
    <recommendedName>
        <fullName evidence="1">Mycothiol-dependent maleylpyruvate isomerase metal-binding domain-containing protein</fullName>
    </recommendedName>
</protein>
<dbReference type="Proteomes" id="UP001143463">
    <property type="component" value="Unassembled WGS sequence"/>
</dbReference>
<evidence type="ECO:0000259" key="1">
    <source>
        <dbReference type="Pfam" id="PF11716"/>
    </source>
</evidence>
<accession>A0A9W6L4J0</accession>
<sequence length="181" mass="19830">MTEISDRYARHADAFAATIAAVPADRWSAQSPCEGWTAADVVSHVVDVHGMFLGLVGRRPESVPEDRAEAFAHVRRIVQADLENPERAGTTYDGMFGTQTFEWSVDNFVTFDLVLHRWDLGRATGLEVVIPEDEVTRIAGQVQGIPQEVRDAGTVFGSALTPPSDADAHTRLLAETGRKAW</sequence>
<keyword evidence="3" id="KW-1185">Reference proteome</keyword>
<dbReference type="SUPFAM" id="SSF109854">
    <property type="entry name" value="DinB/YfiT-like putative metalloenzymes"/>
    <property type="match status" value="1"/>
</dbReference>
<dbReference type="NCBIfam" id="TIGR03083">
    <property type="entry name" value="maleylpyruvate isomerase family mycothiol-dependent enzyme"/>
    <property type="match status" value="1"/>
</dbReference>
<evidence type="ECO:0000313" key="2">
    <source>
        <dbReference type="EMBL" id="GLL13531.1"/>
    </source>
</evidence>
<dbReference type="InterPro" id="IPR017520">
    <property type="entry name" value="CHP03086"/>
</dbReference>
<feature type="domain" description="Mycothiol-dependent maleylpyruvate isomerase metal-binding" evidence="1">
    <location>
        <begin position="10"/>
        <end position="79"/>
    </location>
</feature>
<comment type="caution">
    <text evidence="2">The sequence shown here is derived from an EMBL/GenBank/DDBJ whole genome shotgun (WGS) entry which is preliminary data.</text>
</comment>
<dbReference type="Pfam" id="PF11716">
    <property type="entry name" value="MDMPI_N"/>
    <property type="match status" value="1"/>
</dbReference>
<dbReference type="NCBIfam" id="TIGR03086">
    <property type="entry name" value="TIGR03086 family metal-binding protein"/>
    <property type="match status" value="1"/>
</dbReference>
<organism evidence="2 3">
    <name type="scientific">Pseudonocardia halophobica</name>
    <dbReference type="NCBI Taxonomy" id="29401"/>
    <lineage>
        <taxon>Bacteria</taxon>
        <taxon>Bacillati</taxon>
        <taxon>Actinomycetota</taxon>
        <taxon>Actinomycetes</taxon>
        <taxon>Pseudonocardiales</taxon>
        <taxon>Pseudonocardiaceae</taxon>
        <taxon>Pseudonocardia</taxon>
    </lineage>
</organism>
<dbReference type="Gene3D" id="1.20.120.450">
    <property type="entry name" value="dinb family like domain"/>
    <property type="match status" value="1"/>
</dbReference>
<dbReference type="InterPro" id="IPR034660">
    <property type="entry name" value="DinB/YfiT-like"/>
</dbReference>
<proteinExistence type="predicted"/>
<dbReference type="GO" id="GO:0046872">
    <property type="term" value="F:metal ion binding"/>
    <property type="evidence" value="ECO:0007669"/>
    <property type="project" value="InterPro"/>
</dbReference>
<name>A0A9W6L4J0_9PSEU</name>
<reference evidence="2" key="1">
    <citation type="journal article" date="2014" name="Int. J. Syst. Evol. Microbiol.">
        <title>Complete genome sequence of Corynebacterium casei LMG S-19264T (=DSM 44701T), isolated from a smear-ripened cheese.</title>
        <authorList>
            <consortium name="US DOE Joint Genome Institute (JGI-PGF)"/>
            <person name="Walter F."/>
            <person name="Albersmeier A."/>
            <person name="Kalinowski J."/>
            <person name="Ruckert C."/>
        </authorList>
    </citation>
    <scope>NUCLEOTIDE SEQUENCE</scope>
    <source>
        <strain evidence="2">VKM Ac-1069</strain>
    </source>
</reference>
<dbReference type="AlphaFoldDB" id="A0A9W6L4J0"/>
<dbReference type="InterPro" id="IPR024344">
    <property type="entry name" value="MDMPI_metal-binding"/>
</dbReference>
<gene>
    <name evidence="2" type="ORF">GCM10017577_46750</name>
</gene>
<reference evidence="2" key="2">
    <citation type="submission" date="2023-01" db="EMBL/GenBank/DDBJ databases">
        <authorList>
            <person name="Sun Q."/>
            <person name="Evtushenko L."/>
        </authorList>
    </citation>
    <scope>NUCLEOTIDE SEQUENCE</scope>
    <source>
        <strain evidence="2">VKM Ac-1069</strain>
    </source>
</reference>
<dbReference type="EMBL" id="BSFQ01000022">
    <property type="protein sequence ID" value="GLL13531.1"/>
    <property type="molecule type" value="Genomic_DNA"/>
</dbReference>
<dbReference type="InterPro" id="IPR017517">
    <property type="entry name" value="Maleyloyr_isom"/>
</dbReference>